<evidence type="ECO:0000313" key="3">
    <source>
        <dbReference type="EMBL" id="MBB5190296.1"/>
    </source>
</evidence>
<dbReference type="GO" id="GO:0051287">
    <property type="term" value="F:NAD binding"/>
    <property type="evidence" value="ECO:0007669"/>
    <property type="project" value="InterPro"/>
</dbReference>
<feature type="domain" description="Semialdehyde dehydrogenase NAD-binding" evidence="2">
    <location>
        <begin position="6"/>
        <end position="120"/>
    </location>
</feature>
<proteinExistence type="inferred from homology"/>
<dbReference type="SUPFAM" id="SSF55347">
    <property type="entry name" value="Glyceraldehyde-3-phosphate dehydrogenase-like, C-terminal domain"/>
    <property type="match status" value="1"/>
</dbReference>
<dbReference type="Gene3D" id="3.40.50.720">
    <property type="entry name" value="NAD(P)-binding Rossmann-like Domain"/>
    <property type="match status" value="2"/>
</dbReference>
<evidence type="ECO:0000259" key="2">
    <source>
        <dbReference type="SMART" id="SM00859"/>
    </source>
</evidence>
<dbReference type="Pfam" id="PF01118">
    <property type="entry name" value="Semialdhyde_dh"/>
    <property type="match status" value="1"/>
</dbReference>
<dbReference type="GO" id="GO:0008652">
    <property type="term" value="P:amino acid biosynthetic process"/>
    <property type="evidence" value="ECO:0007669"/>
    <property type="project" value="InterPro"/>
</dbReference>
<dbReference type="SUPFAM" id="SSF51735">
    <property type="entry name" value="NAD(P)-binding Rossmann-fold domains"/>
    <property type="match status" value="1"/>
</dbReference>
<dbReference type="Gene3D" id="3.30.360.10">
    <property type="entry name" value="Dihydrodipicolinate Reductase, domain 2"/>
    <property type="match status" value="1"/>
</dbReference>
<organism evidence="3 4">
    <name type="scientific">Silvimonas terrae</name>
    <dbReference type="NCBI Taxonomy" id="300266"/>
    <lineage>
        <taxon>Bacteria</taxon>
        <taxon>Pseudomonadati</taxon>
        <taxon>Pseudomonadota</taxon>
        <taxon>Betaproteobacteria</taxon>
        <taxon>Neisseriales</taxon>
        <taxon>Chitinibacteraceae</taxon>
        <taxon>Silvimonas</taxon>
    </lineage>
</organism>
<dbReference type="PANTHER" id="PTHR46278">
    <property type="entry name" value="DEHYDROGENASE, PUTATIVE-RELATED"/>
    <property type="match status" value="1"/>
</dbReference>
<reference evidence="3 4" key="1">
    <citation type="submission" date="2020-08" db="EMBL/GenBank/DDBJ databases">
        <title>Genomic Encyclopedia of Type Strains, Phase IV (KMG-IV): sequencing the most valuable type-strain genomes for metagenomic binning, comparative biology and taxonomic classification.</title>
        <authorList>
            <person name="Goeker M."/>
        </authorList>
    </citation>
    <scope>NUCLEOTIDE SEQUENCE [LARGE SCALE GENOMIC DNA]</scope>
    <source>
        <strain evidence="3 4">DSM 18233</strain>
    </source>
</reference>
<evidence type="ECO:0000256" key="1">
    <source>
        <dbReference type="ARBA" id="ARBA00010584"/>
    </source>
</evidence>
<dbReference type="Proteomes" id="UP000543030">
    <property type="component" value="Unassembled WGS sequence"/>
</dbReference>
<name>A0A840RCZ3_9NEIS</name>
<dbReference type="InterPro" id="IPR000534">
    <property type="entry name" value="Semialdehyde_DH_NAD-bd"/>
</dbReference>
<protein>
    <submittedName>
        <fullName evidence="3">Aspartate-semialdehyde dehydrogenase</fullName>
        <ecNumber evidence="3">1.2.1.11</ecNumber>
    </submittedName>
</protein>
<comment type="caution">
    <text evidence="3">The sequence shown here is derived from an EMBL/GenBank/DDBJ whole genome shotgun (WGS) entry which is preliminary data.</text>
</comment>
<sequence>MSAPLSLAILGAHGPFGTTLLEVLAESAVSVNEIYALAVADEGSLVSFRGEDYPVLEVDEFDWSAAQVAVFAGSREELKKYAPAAKAAGCRMLDATAPLAAFAVLSRPLSALTGLSIARAHATLLESASAQGQTGVETLSRQTRALYANEEIENGAFPKRLAFNLFPLPHAQSESIRNVVNQQLGAPLLDSVQRIQAPLFFGHGATLSIRLIQDTTREAVITALRANPGLFVLDVEGPSGVATPQDVIGADLVWISNVDVSEDGKTVTLWAVVDNARLGALAVVAELLSA</sequence>
<dbReference type="RefSeq" id="WP_184098229.1">
    <property type="nucleotide sequence ID" value="NZ_JACHHN010000002.1"/>
</dbReference>
<dbReference type="CDD" id="cd18129">
    <property type="entry name" value="ASADH_C_USG1_like"/>
    <property type="match status" value="1"/>
</dbReference>
<dbReference type="EC" id="1.2.1.11" evidence="3"/>
<accession>A0A840RCZ3</accession>
<dbReference type="GO" id="GO:0004073">
    <property type="term" value="F:aspartate-semialdehyde dehydrogenase activity"/>
    <property type="evidence" value="ECO:0007669"/>
    <property type="project" value="UniProtKB-EC"/>
</dbReference>
<dbReference type="EMBL" id="JACHHN010000002">
    <property type="protein sequence ID" value="MBB5190296.1"/>
    <property type="molecule type" value="Genomic_DNA"/>
</dbReference>
<dbReference type="InterPro" id="IPR036291">
    <property type="entry name" value="NAD(P)-bd_dom_sf"/>
</dbReference>
<dbReference type="AlphaFoldDB" id="A0A840RCZ3"/>
<dbReference type="PIRSF" id="PIRSF000148">
    <property type="entry name" value="ASA_dh"/>
    <property type="match status" value="1"/>
</dbReference>
<keyword evidence="4" id="KW-1185">Reference proteome</keyword>
<comment type="similarity">
    <text evidence="1">Belongs to the aspartate-semialdehyde dehydrogenase family.</text>
</comment>
<keyword evidence="3" id="KW-0560">Oxidoreductase</keyword>
<dbReference type="PANTHER" id="PTHR46278:SF2">
    <property type="entry name" value="ASPARTATE-SEMIALDEHYDE DEHYDROGENASE"/>
    <property type="match status" value="1"/>
</dbReference>
<dbReference type="Pfam" id="PF02774">
    <property type="entry name" value="Semialdhyde_dhC"/>
    <property type="match status" value="1"/>
</dbReference>
<dbReference type="GO" id="GO:0046983">
    <property type="term" value="F:protein dimerization activity"/>
    <property type="evidence" value="ECO:0007669"/>
    <property type="project" value="InterPro"/>
</dbReference>
<dbReference type="SMART" id="SM00859">
    <property type="entry name" value="Semialdhyde_dh"/>
    <property type="match status" value="1"/>
</dbReference>
<gene>
    <name evidence="3" type="ORF">HNQ50_001018</name>
</gene>
<evidence type="ECO:0000313" key="4">
    <source>
        <dbReference type="Proteomes" id="UP000543030"/>
    </source>
</evidence>
<dbReference type="InterPro" id="IPR012280">
    <property type="entry name" value="Semialdhyde_DH_dimer_dom"/>
</dbReference>